<evidence type="ECO:0000313" key="8">
    <source>
        <dbReference type="Proteomes" id="UP000199541"/>
    </source>
</evidence>
<keyword evidence="3" id="KW-0378">Hydrolase</keyword>
<feature type="domain" description="NlpC/P60" evidence="5">
    <location>
        <begin position="152"/>
        <end position="276"/>
    </location>
</feature>
<dbReference type="Gene3D" id="3.90.1720.10">
    <property type="entry name" value="endopeptidase domain like (from Nostoc punctiforme)"/>
    <property type="match status" value="1"/>
</dbReference>
<dbReference type="InterPro" id="IPR000064">
    <property type="entry name" value="NLP_P60_dom"/>
</dbReference>
<protein>
    <submittedName>
        <fullName evidence="7">NlpC/P60 family protein</fullName>
    </submittedName>
</protein>
<dbReference type="AlphaFoldDB" id="A0AAN4URG1"/>
<organism evidence="6 9">
    <name type="scientific">Allgaiera indica</name>
    <dbReference type="NCBI Taxonomy" id="765699"/>
    <lineage>
        <taxon>Bacteria</taxon>
        <taxon>Pseudomonadati</taxon>
        <taxon>Pseudomonadota</taxon>
        <taxon>Alphaproteobacteria</taxon>
        <taxon>Rhodobacterales</taxon>
        <taxon>Paracoccaceae</taxon>
        <taxon>Allgaiera</taxon>
    </lineage>
</organism>
<evidence type="ECO:0000313" key="6">
    <source>
        <dbReference type="EMBL" id="GHE01736.1"/>
    </source>
</evidence>
<evidence type="ECO:0000259" key="5">
    <source>
        <dbReference type="PROSITE" id="PS51935"/>
    </source>
</evidence>
<evidence type="ECO:0000256" key="1">
    <source>
        <dbReference type="ARBA" id="ARBA00007074"/>
    </source>
</evidence>
<keyword evidence="4" id="KW-0788">Thiol protease</keyword>
<reference evidence="6" key="3">
    <citation type="submission" date="2023-06" db="EMBL/GenBank/DDBJ databases">
        <authorList>
            <person name="Sun Q."/>
            <person name="Zhou Y."/>
        </authorList>
    </citation>
    <scope>NUCLEOTIDE SEQUENCE</scope>
    <source>
        <strain evidence="6">CGMCC 1.10859</strain>
    </source>
</reference>
<reference evidence="7 8" key="2">
    <citation type="submission" date="2016-10" db="EMBL/GenBank/DDBJ databases">
        <authorList>
            <person name="Varghese N."/>
            <person name="Submissions S."/>
        </authorList>
    </citation>
    <scope>NUCLEOTIDE SEQUENCE [LARGE SCALE GENOMIC DNA]</scope>
    <source>
        <strain evidence="7 8">DSM 24802</strain>
    </source>
</reference>
<evidence type="ECO:0000256" key="2">
    <source>
        <dbReference type="ARBA" id="ARBA00022670"/>
    </source>
</evidence>
<gene>
    <name evidence="6" type="ORF">GCM10008024_18630</name>
    <name evidence="7" type="ORF">SAMN05444006_10883</name>
</gene>
<dbReference type="Pfam" id="PF00877">
    <property type="entry name" value="NLPC_P60"/>
    <property type="match status" value="1"/>
</dbReference>
<dbReference type="GO" id="GO:0008234">
    <property type="term" value="F:cysteine-type peptidase activity"/>
    <property type="evidence" value="ECO:0007669"/>
    <property type="project" value="UniProtKB-KW"/>
</dbReference>
<evidence type="ECO:0000313" key="7">
    <source>
        <dbReference type="EMBL" id="SDW94067.1"/>
    </source>
</evidence>
<dbReference type="Proteomes" id="UP000199541">
    <property type="component" value="Unassembled WGS sequence"/>
</dbReference>
<reference evidence="6" key="1">
    <citation type="journal article" date="2014" name="Int. J. Syst. Evol. Microbiol.">
        <title>Complete genome sequence of Corynebacterium casei LMG S-19264T (=DSM 44701T), isolated from a smear-ripened cheese.</title>
        <authorList>
            <consortium name="US DOE Joint Genome Institute (JGI-PGF)"/>
            <person name="Walter F."/>
            <person name="Albersmeier A."/>
            <person name="Kalinowski J."/>
            <person name="Ruckert C."/>
        </authorList>
    </citation>
    <scope>NUCLEOTIDE SEQUENCE</scope>
    <source>
        <strain evidence="6">CGMCC 1.10859</strain>
    </source>
</reference>
<proteinExistence type="inferred from homology"/>
<evidence type="ECO:0000256" key="4">
    <source>
        <dbReference type="ARBA" id="ARBA00022807"/>
    </source>
</evidence>
<comment type="caution">
    <text evidence="6">The sequence shown here is derived from an EMBL/GenBank/DDBJ whole genome shotgun (WGS) entry which is preliminary data.</text>
</comment>
<dbReference type="Proteomes" id="UP000634647">
    <property type="component" value="Unassembled WGS sequence"/>
</dbReference>
<name>A0AAN4URG1_9RHOB</name>
<dbReference type="GO" id="GO:0006508">
    <property type="term" value="P:proteolysis"/>
    <property type="evidence" value="ECO:0007669"/>
    <property type="project" value="UniProtKB-KW"/>
</dbReference>
<dbReference type="InterPro" id="IPR038765">
    <property type="entry name" value="Papain-like_cys_pep_sf"/>
</dbReference>
<sequence length="280" mass="30021">MHDRRLMPANGRVAHVSLQGLVTADRFVPGRWHRVIAPVADLLIRPNGPRDRQLLFGARVLVLEEFEGHAFLQAERDGYVGYVALGMLGPDAQASHWVSAPATHLYPEPSIKTPEVARLSLGARLTIVTEHGQFAETAEGQFAIARHIRPIGAWADDPVAVAESLLGTPYLWGGDSRDGIDCSGLVQLSLLACGIKCPADSDLQQARLGRPLAEGEPPRRGDLIFWKGHVAFVSGPDRIIHANGHAMAAAEEGLQEAIDRIAATGEGAVTAMKRIAAPDG</sequence>
<dbReference type="PROSITE" id="PS51935">
    <property type="entry name" value="NLPC_P60"/>
    <property type="match status" value="1"/>
</dbReference>
<dbReference type="EMBL" id="FNOB01000008">
    <property type="protein sequence ID" value="SDW94067.1"/>
    <property type="molecule type" value="Genomic_DNA"/>
</dbReference>
<dbReference type="EMBL" id="BNAB01000007">
    <property type="protein sequence ID" value="GHE01736.1"/>
    <property type="molecule type" value="Genomic_DNA"/>
</dbReference>
<dbReference type="Pfam" id="PF18348">
    <property type="entry name" value="SH3_16"/>
    <property type="match status" value="1"/>
</dbReference>
<dbReference type="InterPro" id="IPR041382">
    <property type="entry name" value="SH3_16"/>
</dbReference>
<dbReference type="RefSeq" id="WP_035844791.1">
    <property type="nucleotide sequence ID" value="NZ_BNAB01000007.1"/>
</dbReference>
<dbReference type="PANTHER" id="PTHR47359">
    <property type="entry name" value="PEPTIDOGLYCAN DL-ENDOPEPTIDASE CWLO"/>
    <property type="match status" value="1"/>
</dbReference>
<evidence type="ECO:0000313" key="9">
    <source>
        <dbReference type="Proteomes" id="UP000634647"/>
    </source>
</evidence>
<accession>A0AAN4URG1</accession>
<dbReference type="InterPro" id="IPR051794">
    <property type="entry name" value="PG_Endopeptidase_C40"/>
</dbReference>
<keyword evidence="2" id="KW-0645">Protease</keyword>
<keyword evidence="8" id="KW-1185">Reference proteome</keyword>
<evidence type="ECO:0000256" key="3">
    <source>
        <dbReference type="ARBA" id="ARBA00022801"/>
    </source>
</evidence>
<dbReference type="SUPFAM" id="SSF54001">
    <property type="entry name" value="Cysteine proteinases"/>
    <property type="match status" value="1"/>
</dbReference>
<dbReference type="PANTHER" id="PTHR47359:SF3">
    <property type="entry name" value="NLP_P60 DOMAIN-CONTAINING PROTEIN-RELATED"/>
    <property type="match status" value="1"/>
</dbReference>
<comment type="similarity">
    <text evidence="1">Belongs to the peptidase C40 family.</text>
</comment>